<feature type="non-terminal residue" evidence="1">
    <location>
        <position position="89"/>
    </location>
</feature>
<evidence type="ECO:0000313" key="1">
    <source>
        <dbReference type="EMBL" id="PNX90660.1"/>
    </source>
</evidence>
<accession>A0A2K3MIN4</accession>
<organism evidence="1 2">
    <name type="scientific">Trifolium pratense</name>
    <name type="common">Red clover</name>
    <dbReference type="NCBI Taxonomy" id="57577"/>
    <lineage>
        <taxon>Eukaryota</taxon>
        <taxon>Viridiplantae</taxon>
        <taxon>Streptophyta</taxon>
        <taxon>Embryophyta</taxon>
        <taxon>Tracheophyta</taxon>
        <taxon>Spermatophyta</taxon>
        <taxon>Magnoliopsida</taxon>
        <taxon>eudicotyledons</taxon>
        <taxon>Gunneridae</taxon>
        <taxon>Pentapetalae</taxon>
        <taxon>rosids</taxon>
        <taxon>fabids</taxon>
        <taxon>Fabales</taxon>
        <taxon>Fabaceae</taxon>
        <taxon>Papilionoideae</taxon>
        <taxon>50 kb inversion clade</taxon>
        <taxon>NPAAA clade</taxon>
        <taxon>Hologalegina</taxon>
        <taxon>IRL clade</taxon>
        <taxon>Trifolieae</taxon>
        <taxon>Trifolium</taxon>
    </lineage>
</organism>
<evidence type="ECO:0000313" key="2">
    <source>
        <dbReference type="Proteomes" id="UP000236291"/>
    </source>
</evidence>
<protein>
    <submittedName>
        <fullName evidence="1">Uncharacterized protein</fullName>
    </submittedName>
</protein>
<reference evidence="1 2" key="1">
    <citation type="journal article" date="2014" name="Am. J. Bot.">
        <title>Genome assembly and annotation for red clover (Trifolium pratense; Fabaceae).</title>
        <authorList>
            <person name="Istvanek J."/>
            <person name="Jaros M."/>
            <person name="Krenek A."/>
            <person name="Repkova J."/>
        </authorList>
    </citation>
    <scope>NUCLEOTIDE SEQUENCE [LARGE SCALE GENOMIC DNA]</scope>
    <source>
        <strain evidence="2">cv. Tatra</strain>
        <tissue evidence="1">Young leaves</tissue>
    </source>
</reference>
<name>A0A2K3MIN4_TRIPR</name>
<dbReference type="AlphaFoldDB" id="A0A2K3MIN4"/>
<reference evidence="1 2" key="2">
    <citation type="journal article" date="2017" name="Front. Plant Sci.">
        <title>Gene Classification and Mining of Molecular Markers Useful in Red Clover (Trifolium pratense) Breeding.</title>
        <authorList>
            <person name="Istvanek J."/>
            <person name="Dluhosova J."/>
            <person name="Dluhos P."/>
            <person name="Patkova L."/>
            <person name="Nedelnik J."/>
            <person name="Repkova J."/>
        </authorList>
    </citation>
    <scope>NUCLEOTIDE SEQUENCE [LARGE SCALE GENOMIC DNA]</scope>
    <source>
        <strain evidence="2">cv. Tatra</strain>
        <tissue evidence="1">Young leaves</tissue>
    </source>
</reference>
<gene>
    <name evidence="1" type="ORF">L195_g046785</name>
</gene>
<dbReference type="Proteomes" id="UP000236291">
    <property type="component" value="Unassembled WGS sequence"/>
</dbReference>
<proteinExistence type="predicted"/>
<sequence length="89" mass="10297">MSSSNVISSDEVLNPNVAHDLAILKQYWEGKDARDKWHRVHTDEEEREAAINFLKNHATTIEEPFTDVLSKATKKNQHKGFQVHNTRSR</sequence>
<dbReference type="EMBL" id="ASHM01063546">
    <property type="protein sequence ID" value="PNX90660.1"/>
    <property type="molecule type" value="Genomic_DNA"/>
</dbReference>
<comment type="caution">
    <text evidence="1">The sequence shown here is derived from an EMBL/GenBank/DDBJ whole genome shotgun (WGS) entry which is preliminary data.</text>
</comment>